<comment type="caution">
    <text evidence="1">The sequence shown here is derived from an EMBL/GenBank/DDBJ whole genome shotgun (WGS) entry which is preliminary data.</text>
</comment>
<accession>A0ABS3TQ21</accession>
<gene>
    <name evidence="1" type="ORF">JFY56_11055</name>
</gene>
<dbReference type="RefSeq" id="WP_208313703.1">
    <property type="nucleotide sequence ID" value="NZ_JAELYA010000003.1"/>
</dbReference>
<name>A0ABS3TQ21_9PSED</name>
<evidence type="ECO:0000313" key="2">
    <source>
        <dbReference type="Proteomes" id="UP000669060"/>
    </source>
</evidence>
<dbReference type="InterPro" id="IPR036170">
    <property type="entry name" value="YezG-like_sf"/>
</dbReference>
<dbReference type="Proteomes" id="UP000669060">
    <property type="component" value="Unassembled WGS sequence"/>
</dbReference>
<dbReference type="Gene3D" id="3.30.500.20">
    <property type="entry name" value="BH3703-like domains"/>
    <property type="match status" value="1"/>
</dbReference>
<dbReference type="EMBL" id="JAELYA010000003">
    <property type="protein sequence ID" value="MBO3275764.1"/>
    <property type="molecule type" value="Genomic_DNA"/>
</dbReference>
<proteinExistence type="predicted"/>
<dbReference type="SUPFAM" id="SSF160424">
    <property type="entry name" value="BH3703-like"/>
    <property type="match status" value="1"/>
</dbReference>
<organism evidence="1 2">
    <name type="scientific">Pseudomonas schmalbachii</name>
    <dbReference type="NCBI Taxonomy" id="2816993"/>
    <lineage>
        <taxon>Bacteria</taxon>
        <taxon>Pseudomonadati</taxon>
        <taxon>Pseudomonadota</taxon>
        <taxon>Gammaproteobacteria</taxon>
        <taxon>Pseudomonadales</taxon>
        <taxon>Pseudomonadaceae</taxon>
        <taxon>Pseudomonas</taxon>
    </lineage>
</organism>
<evidence type="ECO:0000313" key="1">
    <source>
        <dbReference type="EMBL" id="MBO3275764.1"/>
    </source>
</evidence>
<keyword evidence="2" id="KW-1185">Reference proteome</keyword>
<sequence length="165" mass="19301">MSSQQEYLQQKIATSIYSIVKNEKWASVKLKIKIIKQYLEAEAEAESIDQSGKTKSLRGYAESIELAKTLRSLMTKTNYQSDAWYTLTFELTSDGNFNFNYDYDHLPSFETIPSPDKWRAEFLEHPRPDLEIHLKEWLDGSIDYSDEKEEGYKTLIKRLADLQNK</sequence>
<protein>
    <submittedName>
        <fullName evidence="1">DUF600 family protein</fullName>
    </submittedName>
</protein>
<reference evidence="1 2" key="1">
    <citation type="submission" date="2020-12" db="EMBL/GenBank/DDBJ databases">
        <title>Pseudomonas schmalbachii sp. nov. isolated from millipede gut.</title>
        <authorList>
            <person name="Shelomi M."/>
        </authorList>
    </citation>
    <scope>NUCLEOTIDE SEQUENCE [LARGE SCALE GENOMIC DNA]</scope>
    <source>
        <strain evidence="1 2">Milli4</strain>
    </source>
</reference>